<feature type="transmembrane region" description="Helical" evidence="12">
    <location>
        <begin position="337"/>
        <end position="360"/>
    </location>
</feature>
<evidence type="ECO:0000256" key="9">
    <source>
        <dbReference type="ARBA" id="ARBA00023136"/>
    </source>
</evidence>
<organism evidence="14 15">
    <name type="scientific">Roseibium salinum</name>
    <dbReference type="NCBI Taxonomy" id="1604349"/>
    <lineage>
        <taxon>Bacteria</taxon>
        <taxon>Pseudomonadati</taxon>
        <taxon>Pseudomonadota</taxon>
        <taxon>Alphaproteobacteria</taxon>
        <taxon>Hyphomicrobiales</taxon>
        <taxon>Stappiaceae</taxon>
        <taxon>Roseibium</taxon>
    </lineage>
</organism>
<dbReference type="Pfam" id="PF00528">
    <property type="entry name" value="BPD_transp_1"/>
    <property type="match status" value="1"/>
</dbReference>
<dbReference type="Gene3D" id="1.10.3720.10">
    <property type="entry name" value="MetI-like"/>
    <property type="match status" value="1"/>
</dbReference>
<evidence type="ECO:0000256" key="12">
    <source>
        <dbReference type="RuleBase" id="RU363032"/>
    </source>
</evidence>
<dbReference type="SUPFAM" id="SSF161098">
    <property type="entry name" value="MetI-like"/>
    <property type="match status" value="1"/>
</dbReference>
<evidence type="ECO:0000256" key="7">
    <source>
        <dbReference type="ARBA" id="ARBA00022927"/>
    </source>
</evidence>
<protein>
    <recommendedName>
        <fullName evidence="11">Oligopeptide transport system permease protein OppC</fullName>
    </recommendedName>
</protein>
<sequence>MTVTTGDAPAKGRSLWEDARDRLFANRAAVASMIVLAAIALISIFGPILSPHDYDAVYQNYVKVPASLEAYPRPEQVEPGLESALKRARMTVESYERDGDTVIARVSSSREIDPRTTRYVDRSDLFRNAELTDMSADRKSATMRAEINHMHFYFGTDSNGRDMMTRTFIAGRVSLTIGLLATIVAISIGVLYGATSGYLGGRADQLMMRVVDILYSLPFIFFVIMLVVFFGRNFILMFIAVGAVEWLDMARIVRGQTLTIKRQEYVQAAEAMGVSDRGIVRRHIIPNTLGPVVVYMTLLVPKVILLESFLSFLGLGIQEPMTSWGVLISEGARNLQGAAWMLIFPSIFLTSTLFALNFIGDGLRDALDPKDR</sequence>
<feature type="transmembrane region" description="Helical" evidence="12">
    <location>
        <begin position="173"/>
        <end position="193"/>
    </location>
</feature>
<keyword evidence="2 12" id="KW-0813">Transport</keyword>
<dbReference type="PANTHER" id="PTHR43386:SF2">
    <property type="entry name" value="OLIGOPEPTIDE TRANSPORT SYSTEM PERMEASE PROTEIN OPPC"/>
    <property type="match status" value="1"/>
</dbReference>
<comment type="subcellular location">
    <subcellularLocation>
        <location evidence="1">Cell inner membrane</location>
        <topology evidence="1">Multi-pass membrane protein</topology>
    </subcellularLocation>
    <subcellularLocation>
        <location evidence="12">Cell membrane</location>
        <topology evidence="12">Multi-pass membrane protein</topology>
    </subcellularLocation>
</comment>
<evidence type="ECO:0000256" key="5">
    <source>
        <dbReference type="ARBA" id="ARBA00022692"/>
    </source>
</evidence>
<dbReference type="PANTHER" id="PTHR43386">
    <property type="entry name" value="OLIGOPEPTIDE TRANSPORT SYSTEM PERMEASE PROTEIN APPC"/>
    <property type="match status" value="1"/>
</dbReference>
<feature type="transmembrane region" description="Helical" evidence="12">
    <location>
        <begin position="28"/>
        <end position="49"/>
    </location>
</feature>
<feature type="domain" description="ABC transmembrane type-1" evidence="13">
    <location>
        <begin position="171"/>
        <end position="360"/>
    </location>
</feature>
<evidence type="ECO:0000313" key="15">
    <source>
        <dbReference type="Proteomes" id="UP001300261"/>
    </source>
</evidence>
<comment type="caution">
    <text evidence="14">The sequence shown here is derived from an EMBL/GenBank/DDBJ whole genome shotgun (WGS) entry which is preliminary data.</text>
</comment>
<keyword evidence="8 12" id="KW-1133">Transmembrane helix</keyword>
<accession>A0ABT3R2Z9</accession>
<reference evidence="14 15" key="1">
    <citation type="journal article" date="2016" name="Int. J. Syst. Evol. Microbiol.">
        <title>Labrenzia salina sp. nov., isolated from the rhizosphere of the halophyte Arthrocnemum macrostachyum.</title>
        <authorList>
            <person name="Camacho M."/>
            <person name="Redondo-Gomez S."/>
            <person name="Rodriguez-Llorente I."/>
            <person name="Rohde M."/>
            <person name="Sproer C."/>
            <person name="Schumann P."/>
            <person name="Klenk H.P."/>
            <person name="Montero-Calasanz M.D.C."/>
        </authorList>
    </citation>
    <scope>NUCLEOTIDE SEQUENCE [LARGE SCALE GENOMIC DNA]</scope>
    <source>
        <strain evidence="14 15">DSM 29163</strain>
    </source>
</reference>
<dbReference type="InterPro" id="IPR035906">
    <property type="entry name" value="MetI-like_sf"/>
</dbReference>
<evidence type="ECO:0000256" key="4">
    <source>
        <dbReference type="ARBA" id="ARBA00022519"/>
    </source>
</evidence>
<dbReference type="PROSITE" id="PS50928">
    <property type="entry name" value="ABC_TM1"/>
    <property type="match status" value="1"/>
</dbReference>
<keyword evidence="9 12" id="KW-0472">Membrane</keyword>
<dbReference type="InterPro" id="IPR025966">
    <property type="entry name" value="OppC_N"/>
</dbReference>
<evidence type="ECO:0000256" key="8">
    <source>
        <dbReference type="ARBA" id="ARBA00022989"/>
    </source>
</evidence>
<keyword evidence="15" id="KW-1185">Reference proteome</keyword>
<dbReference type="InterPro" id="IPR000515">
    <property type="entry name" value="MetI-like"/>
</dbReference>
<feature type="transmembrane region" description="Helical" evidence="12">
    <location>
        <begin position="213"/>
        <end position="244"/>
    </location>
</feature>
<keyword evidence="6" id="KW-0571">Peptide transport</keyword>
<dbReference type="Pfam" id="PF12911">
    <property type="entry name" value="OppC_N"/>
    <property type="match status" value="1"/>
</dbReference>
<evidence type="ECO:0000256" key="11">
    <source>
        <dbReference type="ARBA" id="ARBA00072251"/>
    </source>
</evidence>
<dbReference type="InterPro" id="IPR050366">
    <property type="entry name" value="BP-dependent_transpt_permease"/>
</dbReference>
<evidence type="ECO:0000256" key="6">
    <source>
        <dbReference type="ARBA" id="ARBA00022856"/>
    </source>
</evidence>
<evidence type="ECO:0000256" key="3">
    <source>
        <dbReference type="ARBA" id="ARBA00022475"/>
    </source>
</evidence>
<evidence type="ECO:0000256" key="1">
    <source>
        <dbReference type="ARBA" id="ARBA00004429"/>
    </source>
</evidence>
<evidence type="ECO:0000259" key="13">
    <source>
        <dbReference type="PROSITE" id="PS50928"/>
    </source>
</evidence>
<dbReference type="Proteomes" id="UP001300261">
    <property type="component" value="Unassembled WGS sequence"/>
</dbReference>
<keyword evidence="7" id="KW-0653">Protein transport</keyword>
<proteinExistence type="inferred from homology"/>
<keyword evidence="4" id="KW-0997">Cell inner membrane</keyword>
<gene>
    <name evidence="14" type="ORF">ON753_14290</name>
</gene>
<dbReference type="RefSeq" id="WP_265963301.1">
    <property type="nucleotide sequence ID" value="NZ_JAPEVI010000003.1"/>
</dbReference>
<keyword evidence="5 12" id="KW-0812">Transmembrane</keyword>
<name>A0ABT3R2Z9_9HYPH</name>
<dbReference type="CDD" id="cd06261">
    <property type="entry name" value="TM_PBP2"/>
    <property type="match status" value="1"/>
</dbReference>
<keyword evidence="3" id="KW-1003">Cell membrane</keyword>
<evidence type="ECO:0000256" key="2">
    <source>
        <dbReference type="ARBA" id="ARBA00022448"/>
    </source>
</evidence>
<evidence type="ECO:0000256" key="10">
    <source>
        <dbReference type="ARBA" id="ARBA00024202"/>
    </source>
</evidence>
<comment type="similarity">
    <text evidence="10">Belongs to the binding-protein-dependent transport system permease family. OppBC subfamily.</text>
</comment>
<feature type="transmembrane region" description="Helical" evidence="12">
    <location>
        <begin position="292"/>
        <end position="317"/>
    </location>
</feature>
<evidence type="ECO:0000313" key="14">
    <source>
        <dbReference type="EMBL" id="MCX2723527.1"/>
    </source>
</evidence>
<dbReference type="EMBL" id="JAPEVI010000003">
    <property type="protein sequence ID" value="MCX2723527.1"/>
    <property type="molecule type" value="Genomic_DNA"/>
</dbReference>